<feature type="transmembrane region" description="Helical" evidence="1">
    <location>
        <begin position="181"/>
        <end position="199"/>
    </location>
</feature>
<name>A0A809R6S9_9BACT</name>
<keyword evidence="1" id="KW-1133">Transmembrane helix</keyword>
<dbReference type="GO" id="GO:0140359">
    <property type="term" value="F:ABC-type transporter activity"/>
    <property type="evidence" value="ECO:0007669"/>
    <property type="project" value="InterPro"/>
</dbReference>
<feature type="transmembrane region" description="Helical" evidence="1">
    <location>
        <begin position="140"/>
        <end position="161"/>
    </location>
</feature>
<evidence type="ECO:0000313" key="2">
    <source>
        <dbReference type="EMBL" id="BBO23283.1"/>
    </source>
</evidence>
<feature type="transmembrane region" description="Helical" evidence="1">
    <location>
        <begin position="99"/>
        <end position="119"/>
    </location>
</feature>
<protein>
    <submittedName>
        <fullName evidence="2">ABC-2 family transporter protein</fullName>
    </submittedName>
</protein>
<dbReference type="KEGG" id="npy:NPRO_08780"/>
<dbReference type="AlphaFoldDB" id="A0A809R6S9"/>
<dbReference type="Proteomes" id="UP000662873">
    <property type="component" value="Chromosome"/>
</dbReference>
<organism evidence="2 3">
    <name type="scientific">Candidatus Nitrosymbiomonas proteolyticus</name>
    <dbReference type="NCBI Taxonomy" id="2608984"/>
    <lineage>
        <taxon>Bacteria</taxon>
        <taxon>Bacillati</taxon>
        <taxon>Armatimonadota</taxon>
        <taxon>Armatimonadota incertae sedis</taxon>
        <taxon>Candidatus Nitrosymbiomonas</taxon>
    </lineage>
</organism>
<dbReference type="GO" id="GO:0005886">
    <property type="term" value="C:plasma membrane"/>
    <property type="evidence" value="ECO:0007669"/>
    <property type="project" value="UniProtKB-SubCell"/>
</dbReference>
<accession>A0A809R6S9</accession>
<gene>
    <name evidence="2" type="ORF">NPRO_08780</name>
</gene>
<keyword evidence="1" id="KW-0472">Membrane</keyword>
<dbReference type="Pfam" id="PF12679">
    <property type="entry name" value="ABC2_membrane_2"/>
    <property type="match status" value="1"/>
</dbReference>
<evidence type="ECO:0000313" key="3">
    <source>
        <dbReference type="Proteomes" id="UP000662873"/>
    </source>
</evidence>
<reference evidence="2" key="1">
    <citation type="journal article" name="DNA Res.">
        <title>The physiological potential of anammox bacteria as revealed by their core genome structure.</title>
        <authorList>
            <person name="Okubo T."/>
            <person name="Toyoda A."/>
            <person name="Fukuhara K."/>
            <person name="Uchiyama I."/>
            <person name="Harigaya Y."/>
            <person name="Kuroiwa M."/>
            <person name="Suzuki T."/>
            <person name="Murakami Y."/>
            <person name="Suwa Y."/>
            <person name="Takami H."/>
        </authorList>
    </citation>
    <scope>NUCLEOTIDE SEQUENCE</scope>
    <source>
        <strain evidence="2">317325-2</strain>
    </source>
</reference>
<feature type="transmembrane region" description="Helical" evidence="1">
    <location>
        <begin position="42"/>
        <end position="63"/>
    </location>
</feature>
<dbReference type="EMBL" id="AP021858">
    <property type="protein sequence ID" value="BBO23283.1"/>
    <property type="molecule type" value="Genomic_DNA"/>
</dbReference>
<proteinExistence type="predicted"/>
<feature type="transmembrane region" description="Helical" evidence="1">
    <location>
        <begin position="211"/>
        <end position="233"/>
    </location>
</feature>
<evidence type="ECO:0000256" key="1">
    <source>
        <dbReference type="SAM" id="Phobius"/>
    </source>
</evidence>
<sequence>MASSPIADLSYRDYTGPLSSPVGRWWVIARVSFQQNLKKKSLWWLTVMSGGYYFVFQAVVFFMEQFALSSSRGEETLREFLSRIVWIDQFVHGISTGQLWFFMIVLLVGAGSISNDFRANALLVYLSKPCDKRDYLLGKWFGMFLTLILAMGLPSVFFYVYGALTYGDYGFFSDKWLLPKLLSFLVLSSAFHASMMIGISSMFKQGRVAGAVYAALYFLTNFFTQMMVFTWVASQGRRGGGVADIVPLVKKLYYASVDGQHIGLAKAVLGTDGTPYFGFPSPIQTVPAPPLWWSLAIITPLSLLMLWVAWTRIRAVEVVK</sequence>
<keyword evidence="1" id="KW-0812">Transmembrane</keyword>
<feature type="transmembrane region" description="Helical" evidence="1">
    <location>
        <begin position="291"/>
        <end position="310"/>
    </location>
</feature>